<evidence type="ECO:0000256" key="6">
    <source>
        <dbReference type="SAM" id="SignalP"/>
    </source>
</evidence>
<protein>
    <submittedName>
        <fullName evidence="8">ABC transporter substrate-binding protein</fullName>
    </submittedName>
</protein>
<dbReference type="RefSeq" id="WP_114125494.1">
    <property type="nucleotide sequence ID" value="NZ_QOUI01000002.1"/>
</dbReference>
<evidence type="ECO:0000313" key="9">
    <source>
        <dbReference type="Proteomes" id="UP000252770"/>
    </source>
</evidence>
<name>A0A367YXY7_9ACTN</name>
<dbReference type="InterPro" id="IPR000914">
    <property type="entry name" value="SBP_5_dom"/>
</dbReference>
<evidence type="ECO:0000256" key="2">
    <source>
        <dbReference type="ARBA" id="ARBA00005695"/>
    </source>
</evidence>
<dbReference type="Gene3D" id="3.40.190.10">
    <property type="entry name" value="Periplasmic binding protein-like II"/>
    <property type="match status" value="1"/>
</dbReference>
<sequence>MGSSMVRRVRGAMGVLVAAVLALGVLVAPAPASAEPAAAPRIKVALTSDIDTFNPFLAILASSTDILRFQYEPLVVWGPDNEIAPGLAESWESSEDARTWTFTVPEGRLWSDGQPLTSDDVAWTFQQVIDNDALQQANGGLVENVESVTAPDPQTVQIQLTAPQASNPGAELPIVPRHVWEGVDAATYANDTDTVGSGPFVIESATTGQSVEMAANPHFWRGAPKVSGITWVVYRNSDAAVQGLRAGEIDVLNGLTPAQFQSLEGQPGITTNSGAGRRYQSIAINPGAIDAEGNPMGDGNPALRDPVLREAIFTAIDRQALLDTVRQGLGVPGQTEVPSVYADYFGFAPGYQAWPFDPAAANQMLDEAGYERGPDGIRLDQDGEPLRLRLMGRNTDASHQQMADFIGPWLADIGIATDVMMVQPNQVNDDSTLGNYDLYFTGWGIGPDPDFQLSINTCASRPNADGSGATSENNWCSPEFDELYAAQHAELDPGRRAELVKEAFSVLYAAAVNMPIYYADTLEAYRSDRFTGFVTQPTEGGVILSQNAYWGLYGAEPVVAEEAGAEDGGLPAGAWVAIAVVVVAGAAGVLIAIRRRGGADDRE</sequence>
<evidence type="ECO:0000256" key="4">
    <source>
        <dbReference type="ARBA" id="ARBA00022729"/>
    </source>
</evidence>
<dbReference type="GO" id="GO:0015833">
    <property type="term" value="P:peptide transport"/>
    <property type="evidence" value="ECO:0007669"/>
    <property type="project" value="TreeGrafter"/>
</dbReference>
<dbReference type="EMBL" id="QOUI01000002">
    <property type="protein sequence ID" value="RCK70724.1"/>
    <property type="molecule type" value="Genomic_DNA"/>
</dbReference>
<evidence type="ECO:0000256" key="5">
    <source>
        <dbReference type="SAM" id="Phobius"/>
    </source>
</evidence>
<organism evidence="8 9">
    <name type="scientific">Desertihabitans brevis</name>
    <dbReference type="NCBI Taxonomy" id="2268447"/>
    <lineage>
        <taxon>Bacteria</taxon>
        <taxon>Bacillati</taxon>
        <taxon>Actinomycetota</taxon>
        <taxon>Actinomycetes</taxon>
        <taxon>Propionibacteriales</taxon>
        <taxon>Propionibacteriaceae</taxon>
        <taxon>Desertihabitans</taxon>
    </lineage>
</organism>
<keyword evidence="5" id="KW-0812">Transmembrane</keyword>
<dbReference type="GO" id="GO:0043190">
    <property type="term" value="C:ATP-binding cassette (ABC) transporter complex"/>
    <property type="evidence" value="ECO:0007669"/>
    <property type="project" value="InterPro"/>
</dbReference>
<feature type="transmembrane region" description="Helical" evidence="5">
    <location>
        <begin position="572"/>
        <end position="593"/>
    </location>
</feature>
<dbReference type="PANTHER" id="PTHR30290:SF10">
    <property type="entry name" value="PERIPLASMIC OLIGOPEPTIDE-BINDING PROTEIN-RELATED"/>
    <property type="match status" value="1"/>
</dbReference>
<keyword evidence="5" id="KW-1133">Transmembrane helix</keyword>
<comment type="similarity">
    <text evidence="2">Belongs to the bacterial solute-binding protein 5 family.</text>
</comment>
<comment type="caution">
    <text evidence="8">The sequence shown here is derived from an EMBL/GenBank/DDBJ whole genome shotgun (WGS) entry which is preliminary data.</text>
</comment>
<dbReference type="GO" id="GO:1904680">
    <property type="term" value="F:peptide transmembrane transporter activity"/>
    <property type="evidence" value="ECO:0007669"/>
    <property type="project" value="TreeGrafter"/>
</dbReference>
<keyword evidence="5" id="KW-0472">Membrane</keyword>
<feature type="chain" id="PRO_5016728701" evidence="6">
    <location>
        <begin position="35"/>
        <end position="603"/>
    </location>
</feature>
<dbReference type="PANTHER" id="PTHR30290">
    <property type="entry name" value="PERIPLASMIC BINDING COMPONENT OF ABC TRANSPORTER"/>
    <property type="match status" value="1"/>
</dbReference>
<dbReference type="Proteomes" id="UP000252770">
    <property type="component" value="Unassembled WGS sequence"/>
</dbReference>
<keyword evidence="3" id="KW-0813">Transport</keyword>
<reference evidence="8 9" key="1">
    <citation type="submission" date="2018-07" db="EMBL/GenBank/DDBJ databases">
        <title>Desertimonas flava gen. nov. sp. nov.</title>
        <authorList>
            <person name="Liu S."/>
        </authorList>
    </citation>
    <scope>NUCLEOTIDE SEQUENCE [LARGE SCALE GENOMIC DNA]</scope>
    <source>
        <strain evidence="8 9">16Sb5-5</strain>
    </source>
</reference>
<evidence type="ECO:0000313" key="8">
    <source>
        <dbReference type="EMBL" id="RCK70724.1"/>
    </source>
</evidence>
<keyword evidence="9" id="KW-1185">Reference proteome</keyword>
<dbReference type="Gene3D" id="3.10.105.10">
    <property type="entry name" value="Dipeptide-binding Protein, Domain 3"/>
    <property type="match status" value="1"/>
</dbReference>
<proteinExistence type="inferred from homology"/>
<feature type="signal peptide" evidence="6">
    <location>
        <begin position="1"/>
        <end position="34"/>
    </location>
</feature>
<comment type="subcellular location">
    <subcellularLocation>
        <location evidence="1">Cell envelope</location>
    </subcellularLocation>
</comment>
<evidence type="ECO:0000259" key="7">
    <source>
        <dbReference type="Pfam" id="PF00496"/>
    </source>
</evidence>
<dbReference type="SUPFAM" id="SSF53850">
    <property type="entry name" value="Periplasmic binding protein-like II"/>
    <property type="match status" value="1"/>
</dbReference>
<feature type="domain" description="Solute-binding protein family 5" evidence="7">
    <location>
        <begin position="82"/>
        <end position="454"/>
    </location>
</feature>
<dbReference type="InterPro" id="IPR030678">
    <property type="entry name" value="Peptide/Ni-bd"/>
</dbReference>
<evidence type="ECO:0000256" key="1">
    <source>
        <dbReference type="ARBA" id="ARBA00004196"/>
    </source>
</evidence>
<dbReference type="CDD" id="cd00995">
    <property type="entry name" value="PBP2_NikA_DppA_OppA_like"/>
    <property type="match status" value="1"/>
</dbReference>
<dbReference type="Pfam" id="PF00496">
    <property type="entry name" value="SBP_bac_5"/>
    <property type="match status" value="1"/>
</dbReference>
<dbReference type="GO" id="GO:0042597">
    <property type="term" value="C:periplasmic space"/>
    <property type="evidence" value="ECO:0007669"/>
    <property type="project" value="UniProtKB-ARBA"/>
</dbReference>
<dbReference type="AlphaFoldDB" id="A0A367YXY7"/>
<keyword evidence="4 6" id="KW-0732">Signal</keyword>
<dbReference type="GO" id="GO:0030313">
    <property type="term" value="C:cell envelope"/>
    <property type="evidence" value="ECO:0007669"/>
    <property type="project" value="UniProtKB-SubCell"/>
</dbReference>
<dbReference type="PIRSF" id="PIRSF002741">
    <property type="entry name" value="MppA"/>
    <property type="match status" value="1"/>
</dbReference>
<accession>A0A367YXY7</accession>
<gene>
    <name evidence="8" type="ORF">DT076_04795</name>
</gene>
<dbReference type="InterPro" id="IPR039424">
    <property type="entry name" value="SBP_5"/>
</dbReference>
<evidence type="ECO:0000256" key="3">
    <source>
        <dbReference type="ARBA" id="ARBA00022448"/>
    </source>
</evidence>